<organism evidence="2 3">
    <name type="scientific">Trichomonas vaginalis (strain ATCC PRA-98 / G3)</name>
    <dbReference type="NCBI Taxonomy" id="412133"/>
    <lineage>
        <taxon>Eukaryota</taxon>
        <taxon>Metamonada</taxon>
        <taxon>Parabasalia</taxon>
        <taxon>Trichomonadida</taxon>
        <taxon>Trichomonadidae</taxon>
        <taxon>Trichomonas</taxon>
    </lineage>
</organism>
<dbReference type="VEuPathDB" id="TrichDB:TVAG_288000"/>
<feature type="compositionally biased region" description="Basic and acidic residues" evidence="1">
    <location>
        <begin position="544"/>
        <end position="563"/>
    </location>
</feature>
<sequence length="582" mass="66348">MSGIKTNYTLKPSRYPGLFTAKQNISILIKPHFNQQLELKSRILPNYCKGFGLASTYLDLNTLRSQLKGNQCVWLPYIENVQHSNEKYLYTYSIRSISTFLPQNQSVLMKQFQLLEENMTSWAMIPKDSEYFHKKYLNFSQSTVIDDLNLKEIKQLYIVAPKHNTYVYFSEPLNAQYTHKGKIRSNSVAGQLFALAPGSALCVNTISKENISIRVLVDAINVSNVYVHTGNFQLTTEFIRNNKDNFILWSPSSTISEIYSFSNTTGKFPPLAYFDGKPYLYSTFGDKALVTKSNNTFVFVNLPQNVTNFLFFSISDDTKHISYKITRGFTGGVVEPILSEMQGKSKVIYRKVESFYFERSILVLLLSTDYNMIYISSNKNNSLTFIPWNSKNTKEIVHNKEYFIGNQIGVIKTPSQTVGRVSLMSVSLKKSLNCSSLYYTFSPTVTVPIGVLPNTCLLLHRNGDHVTSAVLPEYLTVYDFNGDVTKESQNNLSSVVVFKGHNENSRIEGEIIDKVQNPCVYYNSSIDSLRQSIELFGKLAKGRENQPGKEKLKDKIKNNKQEEKIEEENEEGKMVKPNQEKT</sequence>
<dbReference type="Proteomes" id="UP000001542">
    <property type="component" value="Unassembled WGS sequence"/>
</dbReference>
<feature type="compositionally biased region" description="Basic and acidic residues" evidence="1">
    <location>
        <begin position="571"/>
        <end position="582"/>
    </location>
</feature>
<dbReference type="SMR" id="A2G5W1"/>
<evidence type="ECO:0000313" key="2">
    <source>
        <dbReference type="EMBL" id="EAX87458.1"/>
    </source>
</evidence>
<reference evidence="2" key="2">
    <citation type="journal article" date="2007" name="Science">
        <title>Draft genome sequence of the sexually transmitted pathogen Trichomonas vaginalis.</title>
        <authorList>
            <person name="Carlton J.M."/>
            <person name="Hirt R.P."/>
            <person name="Silva J.C."/>
            <person name="Delcher A.L."/>
            <person name="Schatz M."/>
            <person name="Zhao Q."/>
            <person name="Wortman J.R."/>
            <person name="Bidwell S.L."/>
            <person name="Alsmark U.C.M."/>
            <person name="Besteiro S."/>
            <person name="Sicheritz-Ponten T."/>
            <person name="Noel C.J."/>
            <person name="Dacks J.B."/>
            <person name="Foster P.G."/>
            <person name="Simillion C."/>
            <person name="Van de Peer Y."/>
            <person name="Miranda-Saavedra D."/>
            <person name="Barton G.J."/>
            <person name="Westrop G.D."/>
            <person name="Mueller S."/>
            <person name="Dessi D."/>
            <person name="Fiori P.L."/>
            <person name="Ren Q."/>
            <person name="Paulsen I."/>
            <person name="Zhang H."/>
            <person name="Bastida-Corcuera F.D."/>
            <person name="Simoes-Barbosa A."/>
            <person name="Brown M.T."/>
            <person name="Hayes R.D."/>
            <person name="Mukherjee M."/>
            <person name="Okumura C.Y."/>
            <person name="Schneider R."/>
            <person name="Smith A.J."/>
            <person name="Vanacova S."/>
            <person name="Villalvazo M."/>
            <person name="Haas B.J."/>
            <person name="Pertea M."/>
            <person name="Feldblyum T.V."/>
            <person name="Utterback T.R."/>
            <person name="Shu C.L."/>
            <person name="Osoegawa K."/>
            <person name="de Jong P.J."/>
            <person name="Hrdy I."/>
            <person name="Horvathova L."/>
            <person name="Zubacova Z."/>
            <person name="Dolezal P."/>
            <person name="Malik S.B."/>
            <person name="Logsdon J.M. Jr."/>
            <person name="Henze K."/>
            <person name="Gupta A."/>
            <person name="Wang C.C."/>
            <person name="Dunne R.L."/>
            <person name="Upcroft J.A."/>
            <person name="Upcroft P."/>
            <person name="White O."/>
            <person name="Salzberg S.L."/>
            <person name="Tang P."/>
            <person name="Chiu C.-H."/>
            <person name="Lee Y.-S."/>
            <person name="Embley T.M."/>
            <person name="Coombs G.H."/>
            <person name="Mottram J.C."/>
            <person name="Tachezy J."/>
            <person name="Fraser-Liggett C.M."/>
            <person name="Johnson P.J."/>
        </authorList>
    </citation>
    <scope>NUCLEOTIDE SEQUENCE [LARGE SCALE GENOMIC DNA]</scope>
    <source>
        <strain evidence="2">G3</strain>
    </source>
</reference>
<proteinExistence type="predicted"/>
<dbReference type="AlphaFoldDB" id="A2G5W1"/>
<gene>
    <name evidence="2" type="ORF">TVAG_288000</name>
</gene>
<dbReference type="EMBL" id="DS114449">
    <property type="protein sequence ID" value="EAX87458.1"/>
    <property type="molecule type" value="Genomic_DNA"/>
</dbReference>
<dbReference type="KEGG" id="tva:4745111"/>
<dbReference type="RefSeq" id="XP_001300388.1">
    <property type="nucleotide sequence ID" value="XM_001300387.1"/>
</dbReference>
<protein>
    <submittedName>
        <fullName evidence="2">Uncharacterized protein</fullName>
    </submittedName>
</protein>
<name>A2G5W1_TRIV3</name>
<keyword evidence="3" id="KW-1185">Reference proteome</keyword>
<reference evidence="2" key="1">
    <citation type="submission" date="2006-10" db="EMBL/GenBank/DDBJ databases">
        <authorList>
            <person name="Amadeo P."/>
            <person name="Zhao Q."/>
            <person name="Wortman J."/>
            <person name="Fraser-Liggett C."/>
            <person name="Carlton J."/>
        </authorList>
    </citation>
    <scope>NUCLEOTIDE SEQUENCE</scope>
    <source>
        <strain evidence="2">G3</strain>
    </source>
</reference>
<accession>A2G5W1</accession>
<feature type="region of interest" description="Disordered" evidence="1">
    <location>
        <begin position="544"/>
        <end position="582"/>
    </location>
</feature>
<dbReference type="InParanoid" id="A2G5W1"/>
<evidence type="ECO:0000256" key="1">
    <source>
        <dbReference type="SAM" id="MobiDB-lite"/>
    </source>
</evidence>
<evidence type="ECO:0000313" key="3">
    <source>
        <dbReference type="Proteomes" id="UP000001542"/>
    </source>
</evidence>
<dbReference type="VEuPathDB" id="TrichDB:TVAGG3_0780780"/>